<evidence type="ECO:0000313" key="1">
    <source>
        <dbReference type="EMBL" id="SFW49051.1"/>
    </source>
</evidence>
<gene>
    <name evidence="1" type="ORF">SAMN05660313_02031</name>
</gene>
<dbReference type="Proteomes" id="UP000183257">
    <property type="component" value="Unassembled WGS sequence"/>
</dbReference>
<dbReference type="AlphaFoldDB" id="A0A1K1PNM1"/>
<sequence>MLPSKFASHYFVDRMRVTYKNSFILALVLCITTLGNLYANVTTNSIDLNASYTVTAENNLDSNTNYNLGLSVSVRDKHFATEIEEANEEEFAENVASTKINKDNGDSKIAFFYAQNFGSFFAEPKNRLQLKHNVLDNAAKIYIRYQVLLI</sequence>
<name>A0A1K1PNM1_9FLAO</name>
<accession>A0A1K1PNM1</accession>
<proteinExistence type="predicted"/>
<evidence type="ECO:0000313" key="2">
    <source>
        <dbReference type="Proteomes" id="UP000183257"/>
    </source>
</evidence>
<protein>
    <submittedName>
        <fullName evidence="1">Uncharacterized protein</fullName>
    </submittedName>
</protein>
<dbReference type="STRING" id="76595.SAMN05660313_02031"/>
<reference evidence="2" key="1">
    <citation type="submission" date="2016-11" db="EMBL/GenBank/DDBJ databases">
        <authorList>
            <person name="Varghese N."/>
            <person name="Submissions S."/>
        </authorList>
    </citation>
    <scope>NUCLEOTIDE SEQUENCE [LARGE SCALE GENOMIC DNA]</scope>
    <source>
        <strain evidence="2">DSM 24786</strain>
    </source>
</reference>
<keyword evidence="2" id="KW-1185">Reference proteome</keyword>
<dbReference type="EMBL" id="FPIY01000002">
    <property type="protein sequence ID" value="SFW49051.1"/>
    <property type="molecule type" value="Genomic_DNA"/>
</dbReference>
<organism evidence="1 2">
    <name type="scientific">Cellulophaga fucicola</name>
    <dbReference type="NCBI Taxonomy" id="76595"/>
    <lineage>
        <taxon>Bacteria</taxon>
        <taxon>Pseudomonadati</taxon>
        <taxon>Bacteroidota</taxon>
        <taxon>Flavobacteriia</taxon>
        <taxon>Flavobacteriales</taxon>
        <taxon>Flavobacteriaceae</taxon>
        <taxon>Cellulophaga</taxon>
    </lineage>
</organism>